<evidence type="ECO:0000313" key="3">
    <source>
        <dbReference type="Proteomes" id="UP000799429"/>
    </source>
</evidence>
<keyword evidence="3" id="KW-1185">Reference proteome</keyword>
<feature type="region of interest" description="Disordered" evidence="1">
    <location>
        <begin position="1"/>
        <end position="62"/>
    </location>
</feature>
<dbReference type="EMBL" id="MU006089">
    <property type="protein sequence ID" value="KAF2843541.1"/>
    <property type="molecule type" value="Genomic_DNA"/>
</dbReference>
<accession>A0A9P4SIF2</accession>
<proteinExistence type="predicted"/>
<organism evidence="2 3">
    <name type="scientific">Patellaria atrata CBS 101060</name>
    <dbReference type="NCBI Taxonomy" id="1346257"/>
    <lineage>
        <taxon>Eukaryota</taxon>
        <taxon>Fungi</taxon>
        <taxon>Dikarya</taxon>
        <taxon>Ascomycota</taxon>
        <taxon>Pezizomycotina</taxon>
        <taxon>Dothideomycetes</taxon>
        <taxon>Dothideomycetes incertae sedis</taxon>
        <taxon>Patellariales</taxon>
        <taxon>Patellariaceae</taxon>
        <taxon>Patellaria</taxon>
    </lineage>
</organism>
<reference evidence="2" key="1">
    <citation type="journal article" date="2020" name="Stud. Mycol.">
        <title>101 Dothideomycetes genomes: a test case for predicting lifestyles and emergence of pathogens.</title>
        <authorList>
            <person name="Haridas S."/>
            <person name="Albert R."/>
            <person name="Binder M."/>
            <person name="Bloem J."/>
            <person name="Labutti K."/>
            <person name="Salamov A."/>
            <person name="Andreopoulos B."/>
            <person name="Baker S."/>
            <person name="Barry K."/>
            <person name="Bills G."/>
            <person name="Bluhm B."/>
            <person name="Cannon C."/>
            <person name="Castanera R."/>
            <person name="Culley D."/>
            <person name="Daum C."/>
            <person name="Ezra D."/>
            <person name="Gonzalez J."/>
            <person name="Henrissat B."/>
            <person name="Kuo A."/>
            <person name="Liang C."/>
            <person name="Lipzen A."/>
            <person name="Lutzoni F."/>
            <person name="Magnuson J."/>
            <person name="Mondo S."/>
            <person name="Nolan M."/>
            <person name="Ohm R."/>
            <person name="Pangilinan J."/>
            <person name="Park H.-J."/>
            <person name="Ramirez L."/>
            <person name="Alfaro M."/>
            <person name="Sun H."/>
            <person name="Tritt A."/>
            <person name="Yoshinaga Y."/>
            <person name="Zwiers L.-H."/>
            <person name="Turgeon B."/>
            <person name="Goodwin S."/>
            <person name="Spatafora J."/>
            <person name="Crous P."/>
            <person name="Grigoriev I."/>
        </authorList>
    </citation>
    <scope>NUCLEOTIDE SEQUENCE</scope>
    <source>
        <strain evidence="2">CBS 101060</strain>
    </source>
</reference>
<feature type="compositionally biased region" description="Polar residues" evidence="1">
    <location>
        <begin position="1"/>
        <end position="19"/>
    </location>
</feature>
<feature type="compositionally biased region" description="Low complexity" evidence="1">
    <location>
        <begin position="23"/>
        <end position="44"/>
    </location>
</feature>
<feature type="compositionally biased region" description="Polar residues" evidence="1">
    <location>
        <begin position="404"/>
        <end position="420"/>
    </location>
</feature>
<evidence type="ECO:0000256" key="1">
    <source>
        <dbReference type="SAM" id="MobiDB-lite"/>
    </source>
</evidence>
<feature type="region of interest" description="Disordered" evidence="1">
    <location>
        <begin position="341"/>
        <end position="433"/>
    </location>
</feature>
<comment type="caution">
    <text evidence="2">The sequence shown here is derived from an EMBL/GenBank/DDBJ whole genome shotgun (WGS) entry which is preliminary data.</text>
</comment>
<sequence length="455" mass="49877">MQQGQGSQTPGLTTFNSNVVPPGAQGQPYRGQQGQDQQSIQQEGDTGRATPPPARSISDMTEEDANAYTQMQKDYKELREKYQKVKKYYFEKESQVHALQNTIAHSRLAASRTSLDDSEYAQRFLRLHGLIQNLSFGIRKDWKTIPILLQPAVNKDATTVGKQEMTCVGRSYIASWLVDELFDKYFHPDLEVGLSTQLKLIQQNIRKFAPPFQSGEEEESLASKIISWRLSTLEGLQESLRSPQAAANRERLVEILIEKLTASLQMHLQVPPPRELDAGVPMIVELAVKLAVNLPLESRDVLIEYFPPGHPILPDVMSIESGVPPLTNPHDDADRASLVSTASDLKESPSEREGGETPVSAGGNVANSKDQDKSRRGMFGNFMGSKKTGPPSTQQKQAAGAGGSQVSLTQGQQPPGSSNGPKEDQQPPRVRMAAGLAIQIRGKSVLVKAPVYSTV</sequence>
<feature type="compositionally biased region" description="Basic and acidic residues" evidence="1">
    <location>
        <begin position="344"/>
        <end position="355"/>
    </location>
</feature>
<dbReference type="AlphaFoldDB" id="A0A9P4SIF2"/>
<dbReference type="OrthoDB" id="4155914at2759"/>
<gene>
    <name evidence="2" type="ORF">M501DRAFT_924136</name>
</gene>
<protein>
    <submittedName>
        <fullName evidence="2">Uncharacterized protein</fullName>
    </submittedName>
</protein>
<evidence type="ECO:0000313" key="2">
    <source>
        <dbReference type="EMBL" id="KAF2843541.1"/>
    </source>
</evidence>
<dbReference type="Proteomes" id="UP000799429">
    <property type="component" value="Unassembled WGS sequence"/>
</dbReference>
<name>A0A9P4SIF2_9PEZI</name>